<evidence type="ECO:0000313" key="3">
    <source>
        <dbReference type="WBParaSite" id="PEQ_0000888001-mRNA-1"/>
    </source>
</evidence>
<organism evidence="2 3">
    <name type="scientific">Parascaris equorum</name>
    <name type="common">Equine roundworm</name>
    <dbReference type="NCBI Taxonomy" id="6256"/>
    <lineage>
        <taxon>Eukaryota</taxon>
        <taxon>Metazoa</taxon>
        <taxon>Ecdysozoa</taxon>
        <taxon>Nematoda</taxon>
        <taxon>Chromadorea</taxon>
        <taxon>Rhabditida</taxon>
        <taxon>Spirurina</taxon>
        <taxon>Ascaridomorpha</taxon>
        <taxon>Ascaridoidea</taxon>
        <taxon>Ascarididae</taxon>
        <taxon>Parascaris</taxon>
    </lineage>
</organism>
<proteinExistence type="predicted"/>
<dbReference type="AlphaFoldDB" id="A0A914RQV4"/>
<accession>A0A914RQV4</accession>
<evidence type="ECO:0000313" key="2">
    <source>
        <dbReference type="Proteomes" id="UP000887564"/>
    </source>
</evidence>
<evidence type="ECO:0000256" key="1">
    <source>
        <dbReference type="SAM" id="MobiDB-lite"/>
    </source>
</evidence>
<name>A0A914RQV4_PAREQ</name>
<protein>
    <submittedName>
        <fullName evidence="3">Uncharacterized protein</fullName>
    </submittedName>
</protein>
<dbReference type="WBParaSite" id="PEQ_0000888001-mRNA-1">
    <property type="protein sequence ID" value="PEQ_0000888001-mRNA-1"/>
    <property type="gene ID" value="PEQ_0000888001"/>
</dbReference>
<reference evidence="3" key="1">
    <citation type="submission" date="2022-11" db="UniProtKB">
        <authorList>
            <consortium name="WormBaseParasite"/>
        </authorList>
    </citation>
    <scope>IDENTIFICATION</scope>
</reference>
<sequence length="75" mass="7663">MELLGDYGSNEWPSTLAPLNVSTATAASGAPSLGAGPLSNPTTSNAHFWKQSLKVQLEGAGLNHANTRGVGQAPF</sequence>
<feature type="compositionally biased region" description="Low complexity" evidence="1">
    <location>
        <begin position="25"/>
        <end position="39"/>
    </location>
</feature>
<dbReference type="Proteomes" id="UP000887564">
    <property type="component" value="Unplaced"/>
</dbReference>
<feature type="region of interest" description="Disordered" evidence="1">
    <location>
        <begin position="25"/>
        <end position="45"/>
    </location>
</feature>
<keyword evidence="2" id="KW-1185">Reference proteome</keyword>